<dbReference type="Proteomes" id="UP000029067">
    <property type="component" value="Unassembled WGS sequence"/>
</dbReference>
<sequence length="66" mass="7522">MQCTMELLGTWRKEQSVKPKKQQAAPKPVAKVDAVVYRSILLPYNPLRAWSRNGKRRLQRVASATA</sequence>
<comment type="caution">
    <text evidence="1">The sequence shown here is derived from an EMBL/GenBank/DDBJ whole genome shotgun (WGS) entry which is preliminary data.</text>
</comment>
<reference evidence="1 2" key="1">
    <citation type="submission" date="2014-03" db="EMBL/GenBank/DDBJ databases">
        <title>Genomics of Bifidobacteria.</title>
        <authorList>
            <person name="Ventura M."/>
            <person name="Milani C."/>
            <person name="Lugli G.A."/>
        </authorList>
    </citation>
    <scope>NUCLEOTIDE SEQUENCE [LARGE SCALE GENOMIC DNA]</scope>
    <source>
        <strain evidence="1 2">LMG 10738</strain>
    </source>
</reference>
<accession>A0A087B0K1</accession>
<gene>
    <name evidence="1" type="ORF">BCUN_2002</name>
</gene>
<evidence type="ECO:0000313" key="1">
    <source>
        <dbReference type="EMBL" id="KFI64551.1"/>
    </source>
</evidence>
<dbReference type="AlphaFoldDB" id="A0A087B0K1"/>
<evidence type="ECO:0000313" key="2">
    <source>
        <dbReference type="Proteomes" id="UP000029067"/>
    </source>
</evidence>
<name>A0A087B0K1_9BIFI</name>
<keyword evidence="2" id="KW-1185">Reference proteome</keyword>
<organism evidence="1 2">
    <name type="scientific">Bifidobacterium cuniculi</name>
    <dbReference type="NCBI Taxonomy" id="1688"/>
    <lineage>
        <taxon>Bacteria</taxon>
        <taxon>Bacillati</taxon>
        <taxon>Actinomycetota</taxon>
        <taxon>Actinomycetes</taxon>
        <taxon>Bifidobacteriales</taxon>
        <taxon>Bifidobacteriaceae</taxon>
        <taxon>Bifidobacterium</taxon>
    </lineage>
</organism>
<proteinExistence type="predicted"/>
<protein>
    <submittedName>
        <fullName evidence="1">Uncharacterized protein</fullName>
    </submittedName>
</protein>
<dbReference type="EMBL" id="JGYV01000004">
    <property type="protein sequence ID" value="KFI64551.1"/>
    <property type="molecule type" value="Genomic_DNA"/>
</dbReference>